<dbReference type="EMBL" id="JAHXRF010000001">
    <property type="protein sequence ID" value="MBW4864619.1"/>
    <property type="molecule type" value="Genomic_DNA"/>
</dbReference>
<protein>
    <submittedName>
        <fullName evidence="1">Alkaline phosphatase family protein</fullName>
    </submittedName>
</protein>
<reference evidence="1" key="1">
    <citation type="submission" date="2021-07" db="EMBL/GenBank/DDBJ databases">
        <title>Genomic diversity and antimicrobial resistance of Prevotella spp. isolated from chronic lung disease airways.</title>
        <authorList>
            <person name="Webb K.A."/>
            <person name="Olagoke O.S."/>
            <person name="Baird T."/>
            <person name="Neill J."/>
            <person name="Pham A."/>
            <person name="Wells T.J."/>
            <person name="Ramsay K.A."/>
            <person name="Bell S.C."/>
            <person name="Sarovich D.S."/>
            <person name="Price E.P."/>
        </authorList>
    </citation>
    <scope>NUCLEOTIDE SEQUENCE</scope>
    <source>
        <strain evidence="1">SCHI0047.S.3</strain>
    </source>
</reference>
<dbReference type="InterPro" id="IPR002591">
    <property type="entry name" value="Phosphodiest/P_Trfase"/>
</dbReference>
<name>A0AAW4NLN9_9BACT</name>
<proteinExistence type="predicted"/>
<dbReference type="Pfam" id="PF01663">
    <property type="entry name" value="Phosphodiest"/>
    <property type="match status" value="1"/>
</dbReference>
<accession>A0AAW4NLN9</accession>
<sequence length="461" mass="51163">MNRYIAILIAALTTAEMQAFDLAPRLIVSITIDQLNNNSIDTFLPFFSNSGLKKLMQEGKMYETGTCPSVPVSRPASIATIATGTTPFYHGIIGNQWIDHASLRPSYCVDDKQYIYGPSKLKTSTISDEMKVSSHGKSIIYSVAASKDAAILSAGHAAENALWYDDALKRWRTTAFYGASPQWLNTPTAPRTIDNDGIVDKAISIVSKSNMGKDDIADMLNVTLSVSKKDNIQLYNRDDWQKQIYIQLDKALAKLIGSIEQQVGKNHVLFVITGTGTSDDTENDYSLYSVPTGIFYINRTSKLLNVYLSAVYGQGTYIDATCNNQIYLNHKIIEQKQLNMHEVLSRCQELLLESEGVSDVYTSERLLSGNLGVQEILKGYNPSVSGDIIINVSPGWKLINEDTQENYTSRNNLILFPIIFYGMDIKPERIFTPTTIDRIAPTICKSINIRAPNACSTAPLF</sequence>
<evidence type="ECO:0000313" key="1">
    <source>
        <dbReference type="EMBL" id="MBW4864619.1"/>
    </source>
</evidence>
<organism evidence="1 2">
    <name type="scientific">Segatella salivae</name>
    <dbReference type="NCBI Taxonomy" id="228604"/>
    <lineage>
        <taxon>Bacteria</taxon>
        <taxon>Pseudomonadati</taxon>
        <taxon>Bacteroidota</taxon>
        <taxon>Bacteroidia</taxon>
        <taxon>Bacteroidales</taxon>
        <taxon>Prevotellaceae</taxon>
        <taxon>Segatella</taxon>
    </lineage>
</organism>
<evidence type="ECO:0000313" key="2">
    <source>
        <dbReference type="Proteomes" id="UP001196873"/>
    </source>
</evidence>
<dbReference type="AlphaFoldDB" id="A0AAW4NLN9"/>
<comment type="caution">
    <text evidence="1">The sequence shown here is derived from an EMBL/GenBank/DDBJ whole genome shotgun (WGS) entry which is preliminary data.</text>
</comment>
<dbReference type="Proteomes" id="UP001196873">
    <property type="component" value="Unassembled WGS sequence"/>
</dbReference>
<gene>
    <name evidence="1" type="ORF">KZY68_01005</name>
</gene>
<dbReference type="RefSeq" id="WP_219424661.1">
    <property type="nucleotide sequence ID" value="NZ_JAHXQY010000001.1"/>
</dbReference>